<dbReference type="Pfam" id="PF11246">
    <property type="entry name" value="Phage_gp53"/>
    <property type="match status" value="1"/>
</dbReference>
<sequence>MANNISSTKSRYYDTPIKDFYLDLWVPRKILPNITDELIVIAPKYDQRPDLLSYDLYGTEELWWVFAVRNMDELIDPIYDFTAGKSIYAPTIESLEGII</sequence>
<gene>
    <name evidence="1" type="ORF">EST35_0135</name>
</gene>
<evidence type="ECO:0008006" key="3">
    <source>
        <dbReference type="Google" id="ProtNLM"/>
    </source>
</evidence>
<protein>
    <recommendedName>
        <fullName evidence="3">Baseplate wedge subunit</fullName>
    </recommendedName>
</protein>
<name>A0A4Y1LUG8_9CAUD</name>
<accession>A0A4Y1LUG8</accession>
<dbReference type="Proteomes" id="UP000316733">
    <property type="component" value="Segment"/>
</dbReference>
<organism evidence="1 2">
    <name type="scientific">Pseudomonas phage vB_PaeM_PA5oct</name>
    <dbReference type="NCBI Taxonomy" id="2163605"/>
    <lineage>
        <taxon>Viruses</taxon>
        <taxon>Duplodnaviria</taxon>
        <taxon>Heunggongvirae</taxon>
        <taxon>Uroviricota</taxon>
        <taxon>Caudoviricetes</taxon>
        <taxon>Arenbergviridae</taxon>
        <taxon>Wroclawvirus</taxon>
        <taxon>Wroclawvirus PA5oct</taxon>
    </lineage>
</organism>
<proteinExistence type="predicted"/>
<reference evidence="2" key="1">
    <citation type="journal article" date="2020" name="bioRxiv">
        <title>Integrative omics analysis of Pseudomonas aeruginosa virus PA5oct highlights the molecular complexity of jumbo phages.</title>
        <authorList>
            <person name="Lood C."/>
            <person name="Danis-Wlodarczyk K."/>
            <person name="Blasdel B.G."/>
            <person name="Jang H.B."/>
            <person name="Vandenheuvel D."/>
            <person name="Briers Y."/>
            <person name="Noben J.-P."/>
            <person name="van Noort V."/>
            <person name="Drulis-Kawa Z."/>
            <person name="Lavigne R."/>
        </authorList>
    </citation>
    <scope>NUCLEOTIDE SEQUENCE [LARGE SCALE GENOMIC DNA]</scope>
</reference>
<dbReference type="EMBL" id="MK797984">
    <property type="protein sequence ID" value="QCG76017.1"/>
    <property type="molecule type" value="Genomic_DNA"/>
</dbReference>
<keyword evidence="2" id="KW-1185">Reference proteome</keyword>
<evidence type="ECO:0000313" key="1">
    <source>
        <dbReference type="EMBL" id="QCG76017.1"/>
    </source>
</evidence>
<dbReference type="InterPro" id="IPR022607">
    <property type="entry name" value="Phage_T4_Gp53_baseplate_wedge"/>
</dbReference>
<evidence type="ECO:0000313" key="2">
    <source>
        <dbReference type="Proteomes" id="UP000316733"/>
    </source>
</evidence>